<proteinExistence type="predicted"/>
<accession>A0A0F9N872</accession>
<protein>
    <submittedName>
        <fullName evidence="1">Uncharacterized protein</fullName>
    </submittedName>
</protein>
<gene>
    <name evidence="1" type="ORF">LCGC14_1293730</name>
</gene>
<name>A0A0F9N872_9ZZZZ</name>
<evidence type="ECO:0000313" key="1">
    <source>
        <dbReference type="EMBL" id="KKM84980.1"/>
    </source>
</evidence>
<sequence length="128" mass="14815">MDNEGSTWENWVMYETCGVNNSSELTMKVLENHIEKILLELDWLKEGIDREDNSYATFAIGYQVLALYLLEAGAYVPEVVKGEVLFSTTFEYDKRWRGGGDPDSYRIEFLNQLRNAVVNQVPGKKYEF</sequence>
<reference evidence="1" key="1">
    <citation type="journal article" date="2015" name="Nature">
        <title>Complex archaea that bridge the gap between prokaryotes and eukaryotes.</title>
        <authorList>
            <person name="Spang A."/>
            <person name="Saw J.H."/>
            <person name="Jorgensen S.L."/>
            <person name="Zaremba-Niedzwiedzka K."/>
            <person name="Martijn J."/>
            <person name="Lind A.E."/>
            <person name="van Eijk R."/>
            <person name="Schleper C."/>
            <person name="Guy L."/>
            <person name="Ettema T.J."/>
        </authorList>
    </citation>
    <scope>NUCLEOTIDE SEQUENCE</scope>
</reference>
<comment type="caution">
    <text evidence="1">The sequence shown here is derived from an EMBL/GenBank/DDBJ whole genome shotgun (WGS) entry which is preliminary data.</text>
</comment>
<dbReference type="EMBL" id="LAZR01007483">
    <property type="protein sequence ID" value="KKM84980.1"/>
    <property type="molecule type" value="Genomic_DNA"/>
</dbReference>
<dbReference type="AlphaFoldDB" id="A0A0F9N872"/>
<organism evidence="1">
    <name type="scientific">marine sediment metagenome</name>
    <dbReference type="NCBI Taxonomy" id="412755"/>
    <lineage>
        <taxon>unclassified sequences</taxon>
        <taxon>metagenomes</taxon>
        <taxon>ecological metagenomes</taxon>
    </lineage>
</organism>